<dbReference type="PROSITE" id="PS51752">
    <property type="entry name" value="JACALIN_LECTIN"/>
    <property type="match status" value="1"/>
</dbReference>
<gene>
    <name evidence="3" type="primary">PALa</name>
</gene>
<evidence type="ECO:0000256" key="1">
    <source>
        <dbReference type="SAM" id="MobiDB-lite"/>
    </source>
</evidence>
<dbReference type="Pfam" id="PF01419">
    <property type="entry name" value="Jacalin"/>
    <property type="match status" value="1"/>
</dbReference>
<feature type="domain" description="Jacalin-type lectin" evidence="2">
    <location>
        <begin position="8"/>
        <end position="145"/>
    </location>
</feature>
<organism evidence="3">
    <name type="scientific">Phlebodium aureum</name>
    <dbReference type="NCBI Taxonomy" id="218620"/>
    <lineage>
        <taxon>Eukaryota</taxon>
        <taxon>Viridiplantae</taxon>
        <taxon>Streptophyta</taxon>
        <taxon>Embryophyta</taxon>
        <taxon>Tracheophyta</taxon>
        <taxon>Polypodiopsida</taxon>
        <taxon>Polypodiidae</taxon>
        <taxon>Polypodiales</taxon>
        <taxon>Polypodiineae</taxon>
        <taxon>Polypodiaceae</taxon>
        <taxon>Polypodioideae</taxon>
        <taxon>Phlebodium</taxon>
    </lineage>
</organism>
<sequence>MSSAGSEVAKLGPWGGSGGDSFDDGSDNGGVVKLTIYYSSTMVNGLQVVYGNGTTKLHGWANGQTKEIDVSSSAALDVSITVGTNSVFSGDPNRKGVLALGFTTSEAPSPVPSNVNGTTYRPLQVLGFFGNSGDRVDRLGLYVSDV</sequence>
<proteinExistence type="evidence at transcript level"/>
<dbReference type="GO" id="GO:0030246">
    <property type="term" value="F:carbohydrate binding"/>
    <property type="evidence" value="ECO:0007669"/>
    <property type="project" value="UniProtKB-KW"/>
</dbReference>
<dbReference type="InterPro" id="IPR001229">
    <property type="entry name" value="Jacalin-like_lectin_dom"/>
</dbReference>
<dbReference type="AlphaFoldDB" id="Q84KL0"/>
<evidence type="ECO:0000313" key="3">
    <source>
        <dbReference type="EMBL" id="BAC55268.1"/>
    </source>
</evidence>
<dbReference type="SMART" id="SM00915">
    <property type="entry name" value="Jacalin"/>
    <property type="match status" value="1"/>
</dbReference>
<dbReference type="EMBL" id="AB099932">
    <property type="protein sequence ID" value="BAC55268.1"/>
    <property type="molecule type" value="mRNA"/>
</dbReference>
<protein>
    <submittedName>
        <fullName evidence="3">Jacalin-related lectin</fullName>
    </submittedName>
</protein>
<name>Q84KL0_9MONI</name>
<dbReference type="SUPFAM" id="SSF51101">
    <property type="entry name" value="Mannose-binding lectins"/>
    <property type="match status" value="1"/>
</dbReference>
<dbReference type="InterPro" id="IPR036404">
    <property type="entry name" value="Jacalin-like_lectin_dom_sf"/>
</dbReference>
<keyword evidence="3" id="KW-0430">Lectin</keyword>
<reference evidence="3" key="1">
    <citation type="journal article" date="2003" name="J. Biol. Chem.">
        <title>Purification, characterization, molecular cloning, and expression of novel members of jacalin-related lectins from rhizomes of the true fern Phlebodium aureum (L) J. Smith (Polypodiaceae).</title>
        <authorList>
            <person name="Tateno H."/>
            <person name="Winter H.C."/>
            <person name="Petryniak J."/>
            <person name="Goldstein I.J."/>
        </authorList>
    </citation>
    <scope>NUCLEOTIDE SEQUENCE</scope>
    <source>
        <tissue evidence="3">Rhizome</tissue>
    </source>
</reference>
<dbReference type="Gene3D" id="2.100.10.30">
    <property type="entry name" value="Jacalin-like lectin domain"/>
    <property type="match status" value="1"/>
</dbReference>
<accession>Q84KL0</accession>
<feature type="region of interest" description="Disordered" evidence="1">
    <location>
        <begin position="1"/>
        <end position="23"/>
    </location>
</feature>
<evidence type="ECO:0000259" key="2">
    <source>
        <dbReference type="PROSITE" id="PS51752"/>
    </source>
</evidence>